<evidence type="ECO:0000256" key="2">
    <source>
        <dbReference type="ARBA" id="ARBA00009610"/>
    </source>
</evidence>
<evidence type="ECO:0000256" key="1">
    <source>
        <dbReference type="ARBA" id="ARBA00004687"/>
    </source>
</evidence>
<organism evidence="5 6">
    <name type="scientific">Nesidiocoris tenuis</name>
    <dbReference type="NCBI Taxonomy" id="355587"/>
    <lineage>
        <taxon>Eukaryota</taxon>
        <taxon>Metazoa</taxon>
        <taxon>Ecdysozoa</taxon>
        <taxon>Arthropoda</taxon>
        <taxon>Hexapoda</taxon>
        <taxon>Insecta</taxon>
        <taxon>Pterygota</taxon>
        <taxon>Neoptera</taxon>
        <taxon>Paraneoptera</taxon>
        <taxon>Hemiptera</taxon>
        <taxon>Heteroptera</taxon>
        <taxon>Panheteroptera</taxon>
        <taxon>Cimicomorpha</taxon>
        <taxon>Miridae</taxon>
        <taxon>Dicyphina</taxon>
        <taxon>Nesidiocoris</taxon>
    </lineage>
</organism>
<keyword evidence="3" id="KW-1133">Transmembrane helix</keyword>
<evidence type="ECO:0000256" key="3">
    <source>
        <dbReference type="SAM" id="Phobius"/>
    </source>
</evidence>
<dbReference type="Pfam" id="PF10181">
    <property type="entry name" value="PIG-H"/>
    <property type="match status" value="1"/>
</dbReference>
<keyword evidence="3" id="KW-0472">Membrane</keyword>
<dbReference type="InterPro" id="IPR019328">
    <property type="entry name" value="PIGH-H_dom"/>
</dbReference>
<dbReference type="PANTHER" id="PTHR15231:SF1">
    <property type="entry name" value="PHOSPHATIDYLINOSITOL N-ACETYLGLUCOSAMINYLTRANSFERASE SUBUNIT H"/>
    <property type="match status" value="1"/>
</dbReference>
<evidence type="ECO:0000259" key="4">
    <source>
        <dbReference type="Pfam" id="PF10181"/>
    </source>
</evidence>
<dbReference type="Proteomes" id="UP001307889">
    <property type="component" value="Chromosome 4"/>
</dbReference>
<name>A0ABN7ALP5_9HEMI</name>
<evidence type="ECO:0000313" key="5">
    <source>
        <dbReference type="EMBL" id="BES93162.1"/>
    </source>
</evidence>
<keyword evidence="6" id="KW-1185">Reference proteome</keyword>
<keyword evidence="5" id="KW-0808">Transferase</keyword>
<comment type="similarity">
    <text evidence="2">Belongs to the PIGH family.</text>
</comment>
<dbReference type="PANTHER" id="PTHR15231">
    <property type="entry name" value="PHOSPHATIDYLINOSITOL N-ACETYLGLUCOSAMINYLTRANSFERASE SUBUNIT H"/>
    <property type="match status" value="1"/>
</dbReference>
<gene>
    <name evidence="5" type="ORF">NTJ_05971</name>
</gene>
<comment type="pathway">
    <text evidence="1">Glycolipid biosynthesis; glycosylphosphatidylinositol-anchor biosynthesis.</text>
</comment>
<reference evidence="5 6" key="1">
    <citation type="submission" date="2023-09" db="EMBL/GenBank/DDBJ databases">
        <title>Nesidiocoris tenuis whole genome shotgun sequence.</title>
        <authorList>
            <person name="Shibata T."/>
            <person name="Shimoda M."/>
            <person name="Kobayashi T."/>
            <person name="Uehara T."/>
        </authorList>
    </citation>
    <scope>NUCLEOTIDE SEQUENCE [LARGE SCALE GENOMIC DNA]</scope>
    <source>
        <strain evidence="5 6">Japan</strain>
    </source>
</reference>
<feature type="transmembrane region" description="Helical" evidence="3">
    <location>
        <begin position="35"/>
        <end position="51"/>
    </location>
</feature>
<proteinExistence type="inferred from homology"/>
<accession>A0ABN7ALP5</accession>
<sequence length="182" mass="20587">MELHHRLATKCFSRAGNVEQPSTHEFTVSIKGDKPIFGILAVVALGIAVFVKSECLQERTCAATDVCWLLFLAVLVILYFHNYLSTVQKETLLLVMPLGLEMSTITRGGRRSITWIPWSLIGDFMILDVISGQKVIFCLAVTVKECVGGQEKTLILFRNTRPRLNHLETIYKELQTSLDKYR</sequence>
<feature type="domain" description="Phosphatidylinositol N-acetylglucosaminyltransferase subunit H conserved" evidence="4">
    <location>
        <begin position="92"/>
        <end position="147"/>
    </location>
</feature>
<keyword evidence="3" id="KW-0812">Transmembrane</keyword>
<dbReference type="GO" id="GO:0016740">
    <property type="term" value="F:transferase activity"/>
    <property type="evidence" value="ECO:0007669"/>
    <property type="project" value="UniProtKB-KW"/>
</dbReference>
<dbReference type="InterPro" id="IPR044215">
    <property type="entry name" value="PIG-H"/>
</dbReference>
<protein>
    <submittedName>
        <fullName evidence="5">GPI-GlcNAc transferase complex, PIG-H component</fullName>
    </submittedName>
</protein>
<feature type="transmembrane region" description="Helical" evidence="3">
    <location>
        <begin position="63"/>
        <end position="84"/>
    </location>
</feature>
<evidence type="ECO:0000313" key="6">
    <source>
        <dbReference type="Proteomes" id="UP001307889"/>
    </source>
</evidence>
<dbReference type="EMBL" id="AP028912">
    <property type="protein sequence ID" value="BES93162.1"/>
    <property type="molecule type" value="Genomic_DNA"/>
</dbReference>